<dbReference type="PRINTS" id="PR00035">
    <property type="entry name" value="HTHGNTR"/>
</dbReference>
<keyword evidence="3" id="KW-0804">Transcription</keyword>
<proteinExistence type="predicted"/>
<dbReference type="PANTHER" id="PTHR43537:SF24">
    <property type="entry name" value="GLUCONATE OPERON TRANSCRIPTIONAL REPRESSOR"/>
    <property type="match status" value="1"/>
</dbReference>
<dbReference type="SUPFAM" id="SSF46785">
    <property type="entry name" value="Winged helix' DNA-binding domain"/>
    <property type="match status" value="1"/>
</dbReference>
<dbReference type="AlphaFoldDB" id="F5XDM9"/>
<evidence type="ECO:0000256" key="2">
    <source>
        <dbReference type="ARBA" id="ARBA00023125"/>
    </source>
</evidence>
<dbReference type="PROSITE" id="PS50949">
    <property type="entry name" value="HTH_GNTR"/>
    <property type="match status" value="1"/>
</dbReference>
<dbReference type="SUPFAM" id="SSF48008">
    <property type="entry name" value="GntR ligand-binding domain-like"/>
    <property type="match status" value="1"/>
</dbReference>
<dbReference type="InterPro" id="IPR036388">
    <property type="entry name" value="WH-like_DNA-bd_sf"/>
</dbReference>
<gene>
    <name evidence="5" type="ordered locus">MLP_20380</name>
</gene>
<dbReference type="Gene3D" id="1.20.120.530">
    <property type="entry name" value="GntR ligand-binding domain-like"/>
    <property type="match status" value="1"/>
</dbReference>
<dbReference type="GO" id="GO:0003677">
    <property type="term" value="F:DNA binding"/>
    <property type="evidence" value="ECO:0007669"/>
    <property type="project" value="UniProtKB-KW"/>
</dbReference>
<dbReference type="Pfam" id="PF00392">
    <property type="entry name" value="GntR"/>
    <property type="match status" value="1"/>
</dbReference>
<evidence type="ECO:0000256" key="1">
    <source>
        <dbReference type="ARBA" id="ARBA00023015"/>
    </source>
</evidence>
<protein>
    <submittedName>
        <fullName evidence="5">Putative GntR family transcriptional regulator</fullName>
    </submittedName>
</protein>
<dbReference type="OrthoDB" id="8663149at2"/>
<dbReference type="CDD" id="cd07377">
    <property type="entry name" value="WHTH_GntR"/>
    <property type="match status" value="1"/>
</dbReference>
<dbReference type="HOGENOM" id="CLU_017584_5_2_11"/>
<evidence type="ECO:0000313" key="6">
    <source>
        <dbReference type="Proteomes" id="UP000007947"/>
    </source>
</evidence>
<dbReference type="EMBL" id="AP012204">
    <property type="protein sequence ID" value="BAK35052.1"/>
    <property type="molecule type" value="Genomic_DNA"/>
</dbReference>
<accession>F5XDM9</accession>
<dbReference type="KEGG" id="mph:MLP_20380"/>
<sequence>MAVERASDRAYATLKAEILDWDLPPGTVLGEVEQAARLGVSRTPLREAMARLVADGLVGPQAGRGLVVTPVSIDDVVLLYELRTALETHAARLAAARRNPAAFSELELALSRITDLLASDDDAHHGYYDLVARFDLAIDEAVGNSYLVASLRSLRSHVARARRLARRSEARLTLAAAEHLAIVRAIIDGDGELAAHATHVHLSNALRGIRDAALADPPPGNASAWAS</sequence>
<organism evidence="5 6">
    <name type="scientific">Microlunatus phosphovorus (strain ATCC 700054 / DSM 10555 / JCM 9379 / NBRC 101784 / NCIMB 13414 / VKM Ac-1990 / NM-1)</name>
    <dbReference type="NCBI Taxonomy" id="1032480"/>
    <lineage>
        <taxon>Bacteria</taxon>
        <taxon>Bacillati</taxon>
        <taxon>Actinomycetota</taxon>
        <taxon>Actinomycetes</taxon>
        <taxon>Propionibacteriales</taxon>
        <taxon>Propionibacteriaceae</taxon>
        <taxon>Microlunatus</taxon>
    </lineage>
</organism>
<feature type="domain" description="HTH gntR-type" evidence="4">
    <location>
        <begin position="4"/>
        <end position="71"/>
    </location>
</feature>
<dbReference type="eggNOG" id="COG1802">
    <property type="taxonomic scope" value="Bacteria"/>
</dbReference>
<dbReference type="InterPro" id="IPR008920">
    <property type="entry name" value="TF_FadR/GntR_C"/>
</dbReference>
<dbReference type="GO" id="GO:0003700">
    <property type="term" value="F:DNA-binding transcription factor activity"/>
    <property type="evidence" value="ECO:0007669"/>
    <property type="project" value="InterPro"/>
</dbReference>
<keyword evidence="1" id="KW-0805">Transcription regulation</keyword>
<name>F5XDM9_MICPN</name>
<dbReference type="SMART" id="SM00895">
    <property type="entry name" value="FCD"/>
    <property type="match status" value="1"/>
</dbReference>
<dbReference type="PANTHER" id="PTHR43537">
    <property type="entry name" value="TRANSCRIPTIONAL REGULATOR, GNTR FAMILY"/>
    <property type="match status" value="1"/>
</dbReference>
<reference evidence="5 6" key="1">
    <citation type="submission" date="2011-05" db="EMBL/GenBank/DDBJ databases">
        <title>Whole genome sequence of Microlunatus phosphovorus NM-1.</title>
        <authorList>
            <person name="Hosoyama A."/>
            <person name="Sasaki K."/>
            <person name="Harada T."/>
            <person name="Igarashi R."/>
            <person name="Kawakoshi A."/>
            <person name="Sasagawa M."/>
            <person name="Fukada J."/>
            <person name="Nakamura S."/>
            <person name="Katano Y."/>
            <person name="Hanada S."/>
            <person name="Kamagata Y."/>
            <person name="Nakamura N."/>
            <person name="Yamazaki S."/>
            <person name="Fujita N."/>
        </authorList>
    </citation>
    <scope>NUCLEOTIDE SEQUENCE [LARGE SCALE GENOMIC DNA]</scope>
    <source>
        <strain evidence="6">ATCC 700054 / DSM 10555 / JCM 9379 / NBRC 101784 / NCIMB 13414 / VKM Ac-1990 / NM-1</strain>
    </source>
</reference>
<dbReference type="InterPro" id="IPR011711">
    <property type="entry name" value="GntR_C"/>
</dbReference>
<dbReference type="InterPro" id="IPR036390">
    <property type="entry name" value="WH_DNA-bd_sf"/>
</dbReference>
<dbReference type="STRING" id="1032480.MLP_20380"/>
<evidence type="ECO:0000256" key="3">
    <source>
        <dbReference type="ARBA" id="ARBA00023163"/>
    </source>
</evidence>
<dbReference type="RefSeq" id="WP_013862924.1">
    <property type="nucleotide sequence ID" value="NC_015635.1"/>
</dbReference>
<keyword evidence="6" id="KW-1185">Reference proteome</keyword>
<evidence type="ECO:0000313" key="5">
    <source>
        <dbReference type="EMBL" id="BAK35052.1"/>
    </source>
</evidence>
<evidence type="ECO:0000259" key="4">
    <source>
        <dbReference type="PROSITE" id="PS50949"/>
    </source>
</evidence>
<dbReference type="SMART" id="SM00345">
    <property type="entry name" value="HTH_GNTR"/>
    <property type="match status" value="1"/>
</dbReference>
<keyword evidence="2" id="KW-0238">DNA-binding</keyword>
<dbReference type="Gene3D" id="1.10.10.10">
    <property type="entry name" value="Winged helix-like DNA-binding domain superfamily/Winged helix DNA-binding domain"/>
    <property type="match status" value="1"/>
</dbReference>
<dbReference type="InterPro" id="IPR000524">
    <property type="entry name" value="Tscrpt_reg_HTH_GntR"/>
</dbReference>
<dbReference type="Pfam" id="PF07729">
    <property type="entry name" value="FCD"/>
    <property type="match status" value="1"/>
</dbReference>
<dbReference type="Proteomes" id="UP000007947">
    <property type="component" value="Chromosome"/>
</dbReference>